<gene>
    <name evidence="2" type="ORF">VO63_21830</name>
</gene>
<feature type="region of interest" description="Disordered" evidence="1">
    <location>
        <begin position="494"/>
        <end position="520"/>
    </location>
</feature>
<dbReference type="SUPFAM" id="SSF51126">
    <property type="entry name" value="Pectin lyase-like"/>
    <property type="match status" value="1"/>
</dbReference>
<dbReference type="InterPro" id="IPR011050">
    <property type="entry name" value="Pectin_lyase_fold/virulence"/>
</dbReference>
<dbReference type="RefSeq" id="WP_046909597.1">
    <property type="nucleotide sequence ID" value="NZ_BAAAXG010000006.1"/>
</dbReference>
<organism evidence="2 3">
    <name type="scientific">Streptomyces showdoensis</name>
    <dbReference type="NCBI Taxonomy" id="68268"/>
    <lineage>
        <taxon>Bacteria</taxon>
        <taxon>Bacillati</taxon>
        <taxon>Actinomycetota</taxon>
        <taxon>Actinomycetes</taxon>
        <taxon>Kitasatosporales</taxon>
        <taxon>Streptomycetaceae</taxon>
        <taxon>Streptomyces</taxon>
    </lineage>
</organism>
<protein>
    <recommendedName>
        <fullName evidence="4">Right handed beta helix domain-containing protein</fullName>
    </recommendedName>
</protein>
<sequence length="688" mass="72318">MPTTRYVHATKGVRSGRFDSEAKPARTVADALRAAAPGDTVVILDNAVYREPELVLDRPVTLTSDHLLKHPAADPAAAGFDPRVLPALHGGDRHRVLRIGPPTPAGRRGFGPVTVRGLRVNGGHARHTPSDPGLGAGGGIAVIDADEVLVERCVISGNRTETAPFRPWPESDRTALRTAVVDLIGDVLPAGAVGSVNRTIDAVNGMLRLIGGIPALPRIDRAALLAEAAKRFDALVPPGTVAMWLAGQSFGGGVATVWASPTLRHCLIRGNTAEGRGGGLAVVGYGWPTLEGCWIDRNSSGRRGRLDGGGVGCEVSVPGRLTRDLSELDLISFLAARATAARTAVLSPGTIVGLTPSELYRHLRWLLNPFEPNPVLAKTPRILADLVSGRLDEAVQLAFYAIAASALRLDRWSAWNEQEITDARRKAVTLRECRITGNAAADDGGGLYASVLSPVRLRATEVSGNRAGSMGGGVRITMGSAGAFEQCVIKDNVSRGLEPAPRPGEPRRARPGGGGISARNADLTLTGTRITGNTTSDRPGGGIVHYADTEGNMGGVPDMWTAILREVFGVTRVAVRADAASEVTGNGCGFDEHRVPLARPRFAKGGGIFVLQATFPDAPRVEVTLAAVRGTVHGNTALTRGYPSAVQPGTVIATANETCLQDLLNHREWTEANDAPLLKGAADLRFRA</sequence>
<evidence type="ECO:0000256" key="1">
    <source>
        <dbReference type="SAM" id="MobiDB-lite"/>
    </source>
</evidence>
<reference evidence="2 3" key="1">
    <citation type="submission" date="2015-05" db="EMBL/GenBank/DDBJ databases">
        <title>Draft Genome assembly of Streptomyces showdoensis.</title>
        <authorList>
            <person name="Thapa K.K."/>
            <person name="Metsa-Ketela M."/>
        </authorList>
    </citation>
    <scope>NUCLEOTIDE SEQUENCE [LARGE SCALE GENOMIC DNA]</scope>
    <source>
        <strain evidence="2 3">ATCC 15227</strain>
    </source>
</reference>
<evidence type="ECO:0000313" key="3">
    <source>
        <dbReference type="Proteomes" id="UP000265325"/>
    </source>
</evidence>
<dbReference type="Proteomes" id="UP000265325">
    <property type="component" value="Unassembled WGS sequence"/>
</dbReference>
<dbReference type="GO" id="GO:0000724">
    <property type="term" value="P:double-strand break repair via homologous recombination"/>
    <property type="evidence" value="ECO:0007669"/>
    <property type="project" value="TreeGrafter"/>
</dbReference>
<dbReference type="InterPro" id="IPR012334">
    <property type="entry name" value="Pectin_lyas_fold"/>
</dbReference>
<keyword evidence="3" id="KW-1185">Reference proteome</keyword>
<evidence type="ECO:0000313" key="2">
    <source>
        <dbReference type="EMBL" id="KKZ71778.1"/>
    </source>
</evidence>
<dbReference type="Gene3D" id="2.160.20.10">
    <property type="entry name" value="Single-stranded right-handed beta-helix, Pectin lyase-like"/>
    <property type="match status" value="1"/>
</dbReference>
<name>A0A2P2GJU6_STREW</name>
<dbReference type="EMBL" id="LAQS01000034">
    <property type="protein sequence ID" value="KKZ71778.1"/>
    <property type="molecule type" value="Genomic_DNA"/>
</dbReference>
<dbReference type="InterPro" id="IPR051246">
    <property type="entry name" value="WDR48"/>
</dbReference>
<dbReference type="AlphaFoldDB" id="A0A2P2GJU6"/>
<dbReference type="PANTHER" id="PTHR19862:SF14">
    <property type="entry name" value="WD REPEAT-CONTAINING PROTEIN 48"/>
    <property type="match status" value="1"/>
</dbReference>
<dbReference type="GO" id="GO:0043130">
    <property type="term" value="F:ubiquitin binding"/>
    <property type="evidence" value="ECO:0007669"/>
    <property type="project" value="TreeGrafter"/>
</dbReference>
<accession>A0A2P2GJU6</accession>
<proteinExistence type="predicted"/>
<dbReference type="PANTHER" id="PTHR19862">
    <property type="entry name" value="WD REPEAT-CONTAINING PROTEIN 48"/>
    <property type="match status" value="1"/>
</dbReference>
<comment type="caution">
    <text evidence="2">The sequence shown here is derived from an EMBL/GenBank/DDBJ whole genome shotgun (WGS) entry which is preliminary data.</text>
</comment>
<evidence type="ECO:0008006" key="4">
    <source>
        <dbReference type="Google" id="ProtNLM"/>
    </source>
</evidence>
<dbReference type="OrthoDB" id="5165888at2"/>